<feature type="compositionally biased region" description="Basic and acidic residues" evidence="1">
    <location>
        <begin position="2046"/>
        <end position="2062"/>
    </location>
</feature>
<feature type="region of interest" description="Disordered" evidence="1">
    <location>
        <begin position="880"/>
        <end position="932"/>
    </location>
</feature>
<feature type="region of interest" description="Disordered" evidence="1">
    <location>
        <begin position="1532"/>
        <end position="1555"/>
    </location>
</feature>
<feature type="compositionally biased region" description="Polar residues" evidence="1">
    <location>
        <begin position="1152"/>
        <end position="1173"/>
    </location>
</feature>
<feature type="region of interest" description="Disordered" evidence="1">
    <location>
        <begin position="1687"/>
        <end position="1731"/>
    </location>
</feature>
<protein>
    <submittedName>
        <fullName evidence="2">Uncharacterized protein</fullName>
    </submittedName>
</protein>
<gene>
    <name evidence="2" type="ORF">BN1204_012880</name>
</gene>
<feature type="compositionally biased region" description="Basic and acidic residues" evidence="1">
    <location>
        <begin position="1407"/>
        <end position="1416"/>
    </location>
</feature>
<feature type="compositionally biased region" description="Polar residues" evidence="1">
    <location>
        <begin position="135"/>
        <end position="152"/>
    </location>
</feature>
<sequence>MRSSSWRRTAGHAHRVYGTTLVSRSLPLSKVCFVKEIRRVARNEGRVHATANGLSSGWTGAEEKRDTDEGIRRLAGSHLFRRPYHNQRRPDTATSPAGTRSQTASSAPSLSTSSEDHDAACLSIFERIYRAKSHPSPSVSPSLTDASASPLLSPSRGGGDASSALQEGEVDEDAGALSDPDCESTDLPSLQNLAEVPRSLRPPDSSVASGPASSPSAASPLRPLHRRSSKLSCHVLVCMLADLARSGVRTREAWQPLLLLLLQALPRLSAQQIQQTALALSRAGLCAPVVLQGLSEALYWKCEQKKALPDHLVLFLDALRRLRYCPSTRHLNKYIERMKEGKKKLTVSHCLKLLRFFAEAGVEAGDLKYPAFYWGLYERLTTGLSSLHPPELAATAQLLAQLGVRDSLLFDRLCLVMYNRSADLINTNVVVASRVDEALEASSRTSRAVPASPVAEAVRAVYRQGVAASTSPQAALSATASSLALQAPSEFQWAQTTAGPAARNSPERDADGKPCLETDHFFAALVHLGRTLLHIKAESPPVHFWLALKQHIEHHALSLRPEHVVFTLAFLARYYHRDTSLLNKLGLALASMLSSFSSLSYRHRTLHATLAFRLLQGSASPDLGCLDELFLRSVSPLVRLPRRQRRATRLGLPETSLPLPLPIGLDWGVNGCAPERASSSRSASPARSLSASQSQAFVAPFPSPPCPKDDTTRSGLPLSACAGELASACRAHGDPAMSDRAGTPQVHAEESALTIEFVQATERQGRTLFARGEPKAEGQSGNGTSETGQHSTSNARGFADREFPSSPFVSFGSVWTNTFDVRAEGTERKTSNGQAQRLAADAHMPPPMFFSVGEGVTDRKARQLGGSPATVHLLPAHGMRAASDLSRDSGPPSTGAEAGRATEAADAGEAPEAERWASAEASGRPARLDSEGCACWPATGKNTDTEAGAFSKVAWGKGPVDRTGLQRKAASSGRTADAPAGEGGGPRVSGLARVEGDGPSKSPVMIRPASFVARRIEPAVAAAMLDACVELKYRDRLFLASLAASLKVAVEESGIHKLGPFPRANGLPGDVHTVSVPSESLRVAESLEAAESDRTALAPWSESTFRRVYEGQTGPEGRRRRSLVGLHEVAGEVVWTPGTPGESRRLWRKPMSQPQTTPDAGSRLSSVGSTEEGNLQVAVEAAARADDQPASTLRIAGHLGAERNESKGAGPSSRTPSGRLNRGASVAALPDFAASLAFSHTRGTPDPSSSGLSRPLGKDALRFLSEFDASQVDALRAVAGDAETGDAGNVAEGEGLRWGEDARDREAVADTHGVSSSASVALPSHASTSAQARSSPSRSAGSSTLFASSISGVMRFRYTPHFFELLRRAALQAARQSPGDAFFLSNADLRRPRETDVSRSRAGASEAGERAKRVGDSVDGSDQPEAARRPPRDPSERKGENLGGAPWQEQGGALLGGQLRKSTKSIVGRCKSFVPADARIERKIPPEELRRRFWDRLFATAGHPARRRLYHRRLFLAACELRFRALPSRPLRLSPGGVRGQERQAEGPAGGGAVSRNGALAETARAGATKPGSASARCQGEVAAENAEGRSEVEGACEPFRDCGVLGRRRRQRLRAAGFQRPMERRKTPTASESPEENAFRDAQTVRSAMRRWSLLRRAFLEPYEDHARALQLALCERRLSAKTHKPSAAATLGSGGTQSTAPALPVSDRTPNAPSTWSSPADEDRPTPSCSSPGLALLFLPRPRDTPVSSRLPVLVDTALLLPVKRLFEGPGCRTKATRGAFLANARLGHMQARILRDYTRSRERLRNRCGAEQGAGVGRLNGSQPERLQGVDERAAFLRAHAATKNEHALPSASAVPGPERNALAAKAKVAAGSDADESNRQAGARVWSGDAAPSTRGAAETASVAIASLGPVQPRTEEAGRPACASLADAAEKGVGGSPGLPGCAARRGEDGGETDGGATSQKRQEGMPQALGSIRPLCPLLREVACALEASVRLQFLPPGLLTAFASHLLHIVTNVSAVLCSPPMAGTACSPLPAAAPQGGEEARRAGEFDEARREASLRRPTKRLHLELGTLLRCINRAADAACCVPGVAAGEAEDGDERDDEQAEARRATDMRPFPQEQQEAWKILEKCYRAAAFQVLWNPGANLRASGLFARAQSAVPFSLAGCERSGSASAGAASESELLLDSLRVYTRLARQLALSSRASFFSPDDARDQGQRSRSKEGRCATDDAPPDSSGLGRPGGHASSREHVSSEGSQHNACEDDEARRGCRLFLSHREWGQTLLAFIATRLSRHGTARQRERSGIAGKSRVGGVVPKGTANQGEDAGSAPESTRRDGGDPAASGERDERTKQAPYSNSEALAGEPNTNRAHRQVSAKAGTDPVRQSTRATTPSLGVRDLTQILAYLSRIRPFLTVDGQQVGGEEDRLWMDLHAETKRRLLSALRNGETKHPHRQRSSHETAEVSAARPSAGDFHRRDVMGALVALSVDALPPRFMTVEEFSRFHDQPATSLSQNGGVFPGTSKPADGVGSPGEDRKRTTRESVLARETPGGTETTDTGDVLRAAGSRTPHELGTGEEGPERRRIRSWNDEQLFGQTVRKLARESAVPTRLLLRAIHRELLRQGRLDAAAYAQSQVALKS</sequence>
<proteinExistence type="predicted"/>
<feature type="compositionally biased region" description="Basic and acidic residues" evidence="1">
    <location>
        <begin position="1425"/>
        <end position="1440"/>
    </location>
</feature>
<feature type="region of interest" description="Disordered" evidence="1">
    <location>
        <begin position="1850"/>
        <end position="1902"/>
    </location>
</feature>
<feature type="region of interest" description="Disordered" evidence="1">
    <location>
        <begin position="1306"/>
        <end position="1343"/>
    </location>
</feature>
<feature type="region of interest" description="Disordered" evidence="1">
    <location>
        <begin position="2511"/>
        <end position="2586"/>
    </location>
</feature>
<feature type="compositionally biased region" description="Acidic residues" evidence="1">
    <location>
        <begin position="168"/>
        <end position="184"/>
    </location>
</feature>
<organism evidence="2">
    <name type="scientific">Neospora caninum (strain Liverpool)</name>
    <dbReference type="NCBI Taxonomy" id="572307"/>
    <lineage>
        <taxon>Eukaryota</taxon>
        <taxon>Sar</taxon>
        <taxon>Alveolata</taxon>
        <taxon>Apicomplexa</taxon>
        <taxon>Conoidasida</taxon>
        <taxon>Coccidia</taxon>
        <taxon>Eucoccidiorida</taxon>
        <taxon>Eimeriorina</taxon>
        <taxon>Sarcocystidae</taxon>
        <taxon>Neospora</taxon>
    </lineage>
</organism>
<evidence type="ECO:0000313" key="2">
    <source>
        <dbReference type="EMBL" id="CEL65444.1"/>
    </source>
</evidence>
<feature type="region of interest" description="Disordered" evidence="1">
    <location>
        <begin position="1934"/>
        <end position="1973"/>
    </location>
</feature>
<feature type="compositionally biased region" description="Low complexity" evidence="1">
    <location>
        <begin position="101"/>
        <end position="113"/>
    </location>
</feature>
<feature type="region of interest" description="Disordered" evidence="1">
    <location>
        <begin position="2211"/>
        <end position="2267"/>
    </location>
</feature>
<feature type="compositionally biased region" description="Polar residues" evidence="1">
    <location>
        <begin position="2387"/>
        <end position="2396"/>
    </location>
</feature>
<feature type="compositionally biased region" description="Low complexity" evidence="1">
    <location>
        <begin position="895"/>
        <end position="910"/>
    </location>
</feature>
<feature type="compositionally biased region" description="Low complexity" evidence="1">
    <location>
        <begin position="2551"/>
        <end position="2562"/>
    </location>
</feature>
<feature type="compositionally biased region" description="Low complexity" evidence="1">
    <location>
        <begin position="202"/>
        <end position="220"/>
    </location>
</feature>
<feature type="compositionally biased region" description="Low complexity" evidence="1">
    <location>
        <begin position="1326"/>
        <end position="1343"/>
    </location>
</feature>
<feature type="compositionally biased region" description="Basic and acidic residues" evidence="1">
    <location>
        <begin position="2214"/>
        <end position="2232"/>
    </location>
</feature>
<feature type="region of interest" description="Disordered" evidence="1">
    <location>
        <begin position="1199"/>
        <end position="1222"/>
    </location>
</feature>
<feature type="region of interest" description="Disordered" evidence="1">
    <location>
        <begin position="2448"/>
        <end position="2474"/>
    </location>
</feature>
<feature type="compositionally biased region" description="Low complexity" evidence="1">
    <location>
        <begin position="1865"/>
        <end position="1874"/>
    </location>
</feature>
<feature type="region of interest" description="Disordered" evidence="1">
    <location>
        <begin position="1620"/>
        <end position="1642"/>
    </location>
</feature>
<feature type="region of interest" description="Disordered" evidence="1">
    <location>
        <begin position="1134"/>
        <end position="1173"/>
    </location>
</feature>
<accession>A0A0F7U6K5</accession>
<feature type="compositionally biased region" description="Polar residues" evidence="1">
    <location>
        <begin position="782"/>
        <end position="795"/>
    </location>
</feature>
<feature type="region of interest" description="Disordered" evidence="1">
    <location>
        <begin position="956"/>
        <end position="1000"/>
    </location>
</feature>
<feature type="compositionally biased region" description="Basic and acidic residues" evidence="1">
    <location>
        <begin position="2336"/>
        <end position="2355"/>
    </location>
</feature>
<feature type="region of interest" description="Disordered" evidence="1">
    <location>
        <begin position="77"/>
        <end position="116"/>
    </location>
</feature>
<feature type="compositionally biased region" description="Basic and acidic residues" evidence="1">
    <location>
        <begin position="2536"/>
        <end position="2548"/>
    </location>
</feature>
<evidence type="ECO:0000256" key="1">
    <source>
        <dbReference type="SAM" id="MobiDB-lite"/>
    </source>
</evidence>
<dbReference type="EMBL" id="LN714479">
    <property type="protein sequence ID" value="CEL65444.1"/>
    <property type="molecule type" value="Genomic_DNA"/>
</dbReference>
<reference evidence="2" key="1">
    <citation type="journal article" date="2015" name="PLoS ONE">
        <title>Comprehensive Evaluation of Toxoplasma gondii VEG and Neospora caninum LIV Genomes with Tachyzoite Stage Transcriptome and Proteome Defines Novel Transcript Features.</title>
        <authorList>
            <person name="Ramaprasad A."/>
            <person name="Mourier T."/>
            <person name="Naeem R."/>
            <person name="Malas T.B."/>
            <person name="Moussa E."/>
            <person name="Panigrahi A."/>
            <person name="Vermont S.J."/>
            <person name="Otto T.D."/>
            <person name="Wastling J."/>
            <person name="Pain A."/>
        </authorList>
    </citation>
    <scope>NUCLEOTIDE SEQUENCE</scope>
    <source>
        <strain evidence="2">Liverpool</strain>
    </source>
</reference>
<name>A0A0F7U6K5_NEOCL</name>
<feature type="compositionally biased region" description="Acidic residues" evidence="1">
    <location>
        <begin position="2098"/>
        <end position="2109"/>
    </location>
</feature>
<feature type="region of interest" description="Disordered" evidence="1">
    <location>
        <begin position="771"/>
        <end position="801"/>
    </location>
</feature>
<feature type="region of interest" description="Disordered" evidence="1">
    <location>
        <begin position="133"/>
        <end position="223"/>
    </location>
</feature>
<feature type="region of interest" description="Disordered" evidence="1">
    <location>
        <begin position="1392"/>
        <end position="1451"/>
    </location>
</feature>
<feature type="region of interest" description="Disordered" evidence="1">
    <location>
        <begin position="2298"/>
        <end position="2396"/>
    </location>
</feature>
<feature type="region of interest" description="Disordered" evidence="1">
    <location>
        <begin position="2098"/>
        <end position="2119"/>
    </location>
</feature>
<feature type="region of interest" description="Disordered" evidence="1">
    <location>
        <begin position="676"/>
        <end position="696"/>
    </location>
</feature>
<feature type="region of interest" description="Disordered" evidence="1">
    <location>
        <begin position="2041"/>
        <end position="2062"/>
    </location>
</feature>
<feature type="compositionally biased region" description="Polar residues" evidence="1">
    <location>
        <begin position="1710"/>
        <end position="1720"/>
    </location>
</feature>